<organism evidence="3 4">
    <name type="scientific">Corynebacterium riegelii</name>
    <dbReference type="NCBI Taxonomy" id="156976"/>
    <lineage>
        <taxon>Bacteria</taxon>
        <taxon>Bacillati</taxon>
        <taxon>Actinomycetota</taxon>
        <taxon>Actinomycetes</taxon>
        <taxon>Mycobacteriales</taxon>
        <taxon>Corynebacteriaceae</taxon>
        <taxon>Corynebacterium</taxon>
    </lineage>
</organism>
<keyword evidence="4" id="KW-1185">Reference proteome</keyword>
<feature type="transmembrane region" description="Helical" evidence="1">
    <location>
        <begin position="230"/>
        <end position="256"/>
    </location>
</feature>
<dbReference type="EMBL" id="CP012342">
    <property type="protein sequence ID" value="AKV59601.1"/>
    <property type="molecule type" value="Genomic_DNA"/>
</dbReference>
<evidence type="ECO:0008006" key="5">
    <source>
        <dbReference type="Google" id="ProtNLM"/>
    </source>
</evidence>
<keyword evidence="2" id="KW-0732">Signal</keyword>
<reference evidence="3 4" key="1">
    <citation type="submission" date="2015-08" db="EMBL/GenBank/DDBJ databases">
        <authorList>
            <person name="Babu N.S."/>
            <person name="Beckwith C.J."/>
            <person name="Beseler K.G."/>
            <person name="Brison A."/>
            <person name="Carone J.V."/>
            <person name="Caskin T.P."/>
            <person name="Diamond M."/>
            <person name="Durham M.E."/>
            <person name="Foxe J.M."/>
            <person name="Go M."/>
            <person name="Henderson B.A."/>
            <person name="Jones I.B."/>
            <person name="McGettigan J.A."/>
            <person name="Micheletti S.J."/>
            <person name="Nasrallah M.E."/>
            <person name="Ortiz D."/>
            <person name="Piller C.R."/>
            <person name="Privatt S.R."/>
            <person name="Schneider S.L."/>
            <person name="Sharp S."/>
            <person name="Smith T.C."/>
            <person name="Stanton J.D."/>
            <person name="Ullery H.E."/>
            <person name="Wilson R.J."/>
            <person name="Serrano M.G."/>
            <person name="Buck G."/>
            <person name="Lee V."/>
            <person name="Wang Y."/>
            <person name="Carvalho R."/>
            <person name="Voegtly L."/>
            <person name="Shi R."/>
            <person name="Duckworth R."/>
            <person name="Johnson A."/>
            <person name="Loviza R."/>
            <person name="Walstead R."/>
            <person name="Shah Z."/>
            <person name="Kiflezghi M."/>
            <person name="Wade K."/>
            <person name="Ball S.L."/>
            <person name="Bradley K.W."/>
            <person name="Asai D.J."/>
            <person name="Bowman C.A."/>
            <person name="Russell D.A."/>
            <person name="Pope W.H."/>
            <person name="Jacobs-Sera D."/>
            <person name="Hendrix R.W."/>
            <person name="Hatfull G.F."/>
        </authorList>
    </citation>
    <scope>NUCLEOTIDE SEQUENCE [LARGE SCALE GENOMIC DNA]</scope>
    <source>
        <strain evidence="3 4">PUDD_83A45</strain>
    </source>
</reference>
<evidence type="ECO:0000313" key="3">
    <source>
        <dbReference type="EMBL" id="AKV59601.1"/>
    </source>
</evidence>
<evidence type="ECO:0000313" key="4">
    <source>
        <dbReference type="Proteomes" id="UP000060016"/>
    </source>
</evidence>
<protein>
    <recommendedName>
        <fullName evidence="5">Secreted protein</fullName>
    </recommendedName>
</protein>
<feature type="signal peptide" evidence="2">
    <location>
        <begin position="1"/>
        <end position="28"/>
    </location>
</feature>
<keyword evidence="1" id="KW-0812">Transmembrane</keyword>
<keyword evidence="1" id="KW-0472">Membrane</keyword>
<feature type="chain" id="PRO_5005468177" description="Secreted protein" evidence="2">
    <location>
        <begin position="29"/>
        <end position="265"/>
    </location>
</feature>
<proteinExistence type="predicted"/>
<dbReference type="Proteomes" id="UP000060016">
    <property type="component" value="Chromosome"/>
</dbReference>
<sequence>MRIPRFTATAVATATATSLIVAAPQAQAYETTYDAATKQCTITFTDTDKERVNNAYSTLFARLGEQVRDSFEGEKAKEQAQIVWEYGQRKDVKKASDLPIPPDLKISNAQTALALGNQKDKYWRMIGFINASKKEVIAEQTITVSQKEAYDQGPLYGVDLESAAGGTIGGILFGGSVGDVREQIVNLAKEYAPEFAGPILSYGKALSTCADGKSGSGTVMAGSSMTTGQVMGLGIAGVVLGLLALFGLGVAARPLIDDVLAGWQR</sequence>
<accession>A0A0K1REI0</accession>
<dbReference type="KEGG" id="crie:AK829_11255"/>
<dbReference type="AlphaFoldDB" id="A0A0K1REI0"/>
<dbReference type="PATRIC" id="fig|156976.3.peg.2269"/>
<gene>
    <name evidence="3" type="ORF">AK829_11255</name>
</gene>
<evidence type="ECO:0000256" key="1">
    <source>
        <dbReference type="SAM" id="Phobius"/>
    </source>
</evidence>
<evidence type="ECO:0000256" key="2">
    <source>
        <dbReference type="SAM" id="SignalP"/>
    </source>
</evidence>
<dbReference type="STRING" id="156976.AK829_11255"/>
<keyword evidence="1" id="KW-1133">Transmembrane helix</keyword>
<dbReference type="RefSeq" id="WP_052205965.1">
    <property type="nucleotide sequence ID" value="NZ_CP012342.1"/>
</dbReference>
<name>A0A0K1REI0_9CORY</name>